<evidence type="ECO:0000313" key="2">
    <source>
        <dbReference type="EMBL" id="CAD0204252.1"/>
    </source>
</evidence>
<feature type="compositionally biased region" description="Pro residues" evidence="1">
    <location>
        <begin position="1"/>
        <end position="15"/>
    </location>
</feature>
<reference evidence="2" key="1">
    <citation type="submission" date="2021-12" db="EMBL/GenBank/DDBJ databases">
        <authorList>
            <person name="King R."/>
        </authorList>
    </citation>
    <scope>NUCLEOTIDE SEQUENCE</scope>
</reference>
<evidence type="ECO:0000313" key="3">
    <source>
        <dbReference type="Proteomes" id="UP001154114"/>
    </source>
</evidence>
<dbReference type="EMBL" id="LR824024">
    <property type="protein sequence ID" value="CAD0204252.1"/>
    <property type="molecule type" value="Genomic_DNA"/>
</dbReference>
<organism evidence="2 3">
    <name type="scientific">Chrysodeixis includens</name>
    <name type="common">Soybean looper</name>
    <name type="synonym">Pseudoplusia includens</name>
    <dbReference type="NCBI Taxonomy" id="689277"/>
    <lineage>
        <taxon>Eukaryota</taxon>
        <taxon>Metazoa</taxon>
        <taxon>Ecdysozoa</taxon>
        <taxon>Arthropoda</taxon>
        <taxon>Hexapoda</taxon>
        <taxon>Insecta</taxon>
        <taxon>Pterygota</taxon>
        <taxon>Neoptera</taxon>
        <taxon>Endopterygota</taxon>
        <taxon>Lepidoptera</taxon>
        <taxon>Glossata</taxon>
        <taxon>Ditrysia</taxon>
        <taxon>Noctuoidea</taxon>
        <taxon>Noctuidae</taxon>
        <taxon>Plusiinae</taxon>
        <taxon>Chrysodeixis</taxon>
    </lineage>
</organism>
<dbReference type="Proteomes" id="UP001154114">
    <property type="component" value="Chromosome 21"/>
</dbReference>
<dbReference type="AlphaFoldDB" id="A0A9N8Q079"/>
<protein>
    <submittedName>
        <fullName evidence="2">Uncharacterized protein</fullName>
    </submittedName>
</protein>
<sequence length="127" mass="14128">MVTPTPTPAPAPNPNPAQKNLSKKKVDKVISNRIRLAMSAIESVSCIMFKESPMRPPEDAGFTWLYITNPEKARECKHTSFVGSQGHAVKTFWLTSFRGPHFCALGAVAFVEEGRRSMPCIAFSYFH</sequence>
<dbReference type="OrthoDB" id="291007at2759"/>
<accession>A0A9N8Q079</accession>
<name>A0A9N8Q079_CHRIL</name>
<evidence type="ECO:0000256" key="1">
    <source>
        <dbReference type="SAM" id="MobiDB-lite"/>
    </source>
</evidence>
<proteinExistence type="predicted"/>
<feature type="region of interest" description="Disordered" evidence="1">
    <location>
        <begin position="1"/>
        <end position="24"/>
    </location>
</feature>
<keyword evidence="3" id="KW-1185">Reference proteome</keyword>
<gene>
    <name evidence="2" type="ORF">CINC_LOCUS6562</name>
</gene>